<feature type="compositionally biased region" description="Gly residues" evidence="12">
    <location>
        <begin position="294"/>
        <end position="310"/>
    </location>
</feature>
<proteinExistence type="predicted"/>
<evidence type="ECO:0000256" key="5">
    <source>
        <dbReference type="ARBA" id="ARBA00022771"/>
    </source>
</evidence>
<keyword evidence="11" id="KW-0539">Nucleus</keyword>
<dbReference type="Gramene" id="AET2Gv20690800.3">
    <property type="protein sequence ID" value="AET2Gv20690800.3"/>
    <property type="gene ID" value="AET2Gv20690800"/>
</dbReference>
<dbReference type="PANTHER" id="PTHR31948">
    <property type="entry name" value="ZINC-FINGER HOMEODOMAIN PROTEIN 2"/>
    <property type="match status" value="1"/>
</dbReference>
<name>A0A453C0G8_AEGTS</name>
<keyword evidence="5" id="KW-0863">Zinc-finger</keyword>
<dbReference type="Gene3D" id="1.10.10.60">
    <property type="entry name" value="Homeodomain-like"/>
    <property type="match status" value="1"/>
</dbReference>
<sequence length="335" mass="35514">PLLRKRYAFLLLASEREWPRASGWVSERAREWWWWEGSELSSRADMMDHLSLVPYEGGSGAGGDAGAKYKECMRNHAAAMGGQAFDGCGEYMPASPDSLKCAACGCHRSFHRRAGSLAGGACPAPFFFSPPPPPPPHHHPPPHHPVLQGFLPSAPPRPPQLALPYHAVPAAWHHALLDPARAGSETPPRADDCSPGCGSGSFSRKRHRTKFTPEQKERMRAFAEKQGWRINRDDGGALERFCLEIGVKRNVLKVWMHNHKHQLASPTSTAAGMGMGMGMGIGINPGVLGTGTGTGAGAGAGVGVGAGTGDGDGDDDDTDDDSPPRAAVSSPSPSP</sequence>
<dbReference type="STRING" id="200361.A0A453C0G8"/>
<evidence type="ECO:0000256" key="9">
    <source>
        <dbReference type="ARBA" id="ARBA00023155"/>
    </source>
</evidence>
<evidence type="ECO:0000256" key="2">
    <source>
        <dbReference type="ARBA" id="ARBA00004123"/>
    </source>
</evidence>
<dbReference type="InterPro" id="IPR006455">
    <property type="entry name" value="Homeodomain_ZF_HD"/>
</dbReference>
<comment type="subcellular location">
    <subcellularLocation>
        <location evidence="2">Nucleus</location>
    </subcellularLocation>
</comment>
<dbReference type="NCBIfam" id="TIGR01565">
    <property type="entry name" value="homeo_ZF_HD"/>
    <property type="match status" value="1"/>
</dbReference>
<dbReference type="PROSITE" id="PS51523">
    <property type="entry name" value="ZF_HD_DIMER"/>
    <property type="match status" value="1"/>
</dbReference>
<dbReference type="AlphaFoldDB" id="A0A453C0G8"/>
<evidence type="ECO:0000256" key="8">
    <source>
        <dbReference type="ARBA" id="ARBA00023125"/>
    </source>
</evidence>
<dbReference type="SUPFAM" id="SSF46689">
    <property type="entry name" value="Homeodomain-like"/>
    <property type="match status" value="1"/>
</dbReference>
<dbReference type="GO" id="GO:0005634">
    <property type="term" value="C:nucleus"/>
    <property type="evidence" value="ECO:0007669"/>
    <property type="project" value="UniProtKB-SubCell"/>
</dbReference>
<feature type="domain" description="ZF-HD dimerization-type" evidence="13">
    <location>
        <begin position="69"/>
        <end position="114"/>
    </location>
</feature>
<evidence type="ECO:0000313" key="15">
    <source>
        <dbReference type="Proteomes" id="UP000015105"/>
    </source>
</evidence>
<keyword evidence="4" id="KW-0479">Metal-binding</keyword>
<evidence type="ECO:0000256" key="1">
    <source>
        <dbReference type="ARBA" id="ARBA00004049"/>
    </source>
</evidence>
<evidence type="ECO:0000259" key="13">
    <source>
        <dbReference type="PROSITE" id="PS51523"/>
    </source>
</evidence>
<keyword evidence="9" id="KW-0371">Homeobox</keyword>
<keyword evidence="10" id="KW-0804">Transcription</keyword>
<dbReference type="NCBIfam" id="TIGR01566">
    <property type="entry name" value="ZF_HD_prot_N"/>
    <property type="match status" value="1"/>
</dbReference>
<feature type="compositionally biased region" description="Low complexity" evidence="12">
    <location>
        <begin position="324"/>
        <end position="335"/>
    </location>
</feature>
<reference evidence="14" key="5">
    <citation type="journal article" date="2021" name="G3 (Bethesda)">
        <title>Aegilops tauschii genome assembly Aet v5.0 features greater sequence contiguity and improved annotation.</title>
        <authorList>
            <person name="Wang L."/>
            <person name="Zhu T."/>
            <person name="Rodriguez J.C."/>
            <person name="Deal K.R."/>
            <person name="Dubcovsky J."/>
            <person name="McGuire P.E."/>
            <person name="Lux T."/>
            <person name="Spannagl M."/>
            <person name="Mayer K.F.X."/>
            <person name="Baldrich P."/>
            <person name="Meyers B.C."/>
            <person name="Huo N."/>
            <person name="Gu Y.Q."/>
            <person name="Zhou H."/>
            <person name="Devos K.M."/>
            <person name="Bennetzen J.L."/>
            <person name="Unver T."/>
            <person name="Budak H."/>
            <person name="Gulick P.J."/>
            <person name="Galiba G."/>
            <person name="Kalapos B."/>
            <person name="Nelson D.R."/>
            <person name="Li P."/>
            <person name="You F.M."/>
            <person name="Luo M.C."/>
            <person name="Dvorak J."/>
        </authorList>
    </citation>
    <scope>NUCLEOTIDE SEQUENCE [LARGE SCALE GENOMIC DNA]</scope>
    <source>
        <strain evidence="14">cv. AL8/78</strain>
    </source>
</reference>
<feature type="region of interest" description="Disordered" evidence="12">
    <location>
        <begin position="294"/>
        <end position="335"/>
    </location>
</feature>
<reference evidence="15" key="2">
    <citation type="journal article" date="2017" name="Nat. Plants">
        <title>The Aegilops tauschii genome reveals multiple impacts of transposons.</title>
        <authorList>
            <person name="Zhao G."/>
            <person name="Zou C."/>
            <person name="Li K."/>
            <person name="Wang K."/>
            <person name="Li T."/>
            <person name="Gao L."/>
            <person name="Zhang X."/>
            <person name="Wang H."/>
            <person name="Yang Z."/>
            <person name="Liu X."/>
            <person name="Jiang W."/>
            <person name="Mao L."/>
            <person name="Kong X."/>
            <person name="Jiao Y."/>
            <person name="Jia J."/>
        </authorList>
    </citation>
    <scope>NUCLEOTIDE SEQUENCE [LARGE SCALE GENOMIC DNA]</scope>
    <source>
        <strain evidence="15">cv. AL8/78</strain>
    </source>
</reference>
<reference evidence="14" key="3">
    <citation type="journal article" date="2017" name="Nature">
        <title>Genome sequence of the progenitor of the wheat D genome Aegilops tauschii.</title>
        <authorList>
            <person name="Luo M.C."/>
            <person name="Gu Y.Q."/>
            <person name="Puiu D."/>
            <person name="Wang H."/>
            <person name="Twardziok S.O."/>
            <person name="Deal K.R."/>
            <person name="Huo N."/>
            <person name="Zhu T."/>
            <person name="Wang L."/>
            <person name="Wang Y."/>
            <person name="McGuire P.E."/>
            <person name="Liu S."/>
            <person name="Long H."/>
            <person name="Ramasamy R.K."/>
            <person name="Rodriguez J.C."/>
            <person name="Van S.L."/>
            <person name="Yuan L."/>
            <person name="Wang Z."/>
            <person name="Xia Z."/>
            <person name="Xiao L."/>
            <person name="Anderson O.D."/>
            <person name="Ouyang S."/>
            <person name="Liang Y."/>
            <person name="Zimin A.V."/>
            <person name="Pertea G."/>
            <person name="Qi P."/>
            <person name="Bennetzen J.L."/>
            <person name="Dai X."/>
            <person name="Dawson M.W."/>
            <person name="Muller H.G."/>
            <person name="Kugler K."/>
            <person name="Rivarola-Duarte L."/>
            <person name="Spannagl M."/>
            <person name="Mayer K.F.X."/>
            <person name="Lu F.H."/>
            <person name="Bevan M.W."/>
            <person name="Leroy P."/>
            <person name="Li P."/>
            <person name="You F.M."/>
            <person name="Sun Q."/>
            <person name="Liu Z."/>
            <person name="Lyons E."/>
            <person name="Wicker T."/>
            <person name="Salzberg S.L."/>
            <person name="Devos K.M."/>
            <person name="Dvorak J."/>
        </authorList>
    </citation>
    <scope>NUCLEOTIDE SEQUENCE [LARGE SCALE GENOMIC DNA]</scope>
    <source>
        <strain evidence="14">cv. AL8/78</strain>
    </source>
</reference>
<dbReference type="EnsemblPlants" id="AET2Gv20690800.3">
    <property type="protein sequence ID" value="AET2Gv20690800.3"/>
    <property type="gene ID" value="AET2Gv20690800"/>
</dbReference>
<dbReference type="PANTHER" id="PTHR31948:SF128">
    <property type="entry name" value="ZINC-FINGER HOMEODOMAIN PROTEIN 8"/>
    <property type="match status" value="1"/>
</dbReference>
<evidence type="ECO:0000256" key="6">
    <source>
        <dbReference type="ARBA" id="ARBA00022833"/>
    </source>
</evidence>
<feature type="region of interest" description="Disordered" evidence="12">
    <location>
        <begin position="180"/>
        <end position="214"/>
    </location>
</feature>
<dbReference type="GO" id="GO:0008270">
    <property type="term" value="F:zinc ion binding"/>
    <property type="evidence" value="ECO:0007669"/>
    <property type="project" value="UniProtKB-KW"/>
</dbReference>
<dbReference type="InterPro" id="IPR009057">
    <property type="entry name" value="Homeodomain-like_sf"/>
</dbReference>
<keyword evidence="15" id="KW-1185">Reference proteome</keyword>
<keyword evidence="6" id="KW-0862">Zinc</keyword>
<keyword evidence="8" id="KW-0238">DNA-binding</keyword>
<dbReference type="InterPro" id="IPR006456">
    <property type="entry name" value="ZF_HD_homeobox_Cys/His_dimer"/>
</dbReference>
<comment type="function">
    <text evidence="1">Putative transcription factor.</text>
</comment>
<reference evidence="14" key="4">
    <citation type="submission" date="2019-03" db="UniProtKB">
        <authorList>
            <consortium name="EnsemblPlants"/>
        </authorList>
    </citation>
    <scope>IDENTIFICATION</scope>
</reference>
<feature type="compositionally biased region" description="Acidic residues" evidence="12">
    <location>
        <begin position="311"/>
        <end position="321"/>
    </location>
</feature>
<evidence type="ECO:0000256" key="7">
    <source>
        <dbReference type="ARBA" id="ARBA00023015"/>
    </source>
</evidence>
<feature type="region of interest" description="Disordered" evidence="12">
    <location>
        <begin position="133"/>
        <end position="155"/>
    </location>
</feature>
<keyword evidence="7" id="KW-0805">Transcription regulation</keyword>
<dbReference type="GO" id="GO:0050793">
    <property type="term" value="P:regulation of developmental process"/>
    <property type="evidence" value="ECO:0007669"/>
    <property type="project" value="TreeGrafter"/>
</dbReference>
<reference evidence="15" key="1">
    <citation type="journal article" date="2014" name="Science">
        <title>Ancient hybridizations among the ancestral genomes of bread wheat.</title>
        <authorList>
            <consortium name="International Wheat Genome Sequencing Consortium,"/>
            <person name="Marcussen T."/>
            <person name="Sandve S.R."/>
            <person name="Heier L."/>
            <person name="Spannagl M."/>
            <person name="Pfeifer M."/>
            <person name="Jakobsen K.S."/>
            <person name="Wulff B.B."/>
            <person name="Steuernagel B."/>
            <person name="Mayer K.F."/>
            <person name="Olsen O.A."/>
        </authorList>
    </citation>
    <scope>NUCLEOTIDE SEQUENCE [LARGE SCALE GENOMIC DNA]</scope>
    <source>
        <strain evidence="15">cv. AL8/78</strain>
    </source>
</reference>
<dbReference type="GO" id="GO:0003700">
    <property type="term" value="F:DNA-binding transcription factor activity"/>
    <property type="evidence" value="ECO:0007669"/>
    <property type="project" value="TreeGrafter"/>
</dbReference>
<evidence type="ECO:0000313" key="14">
    <source>
        <dbReference type="EnsemblPlants" id="AET2Gv20690800.3"/>
    </source>
</evidence>
<accession>A0A453C0G8</accession>
<comment type="subunit">
    <text evidence="3">Homo- and heterodimer with other ZFHD proteins.</text>
</comment>
<dbReference type="Proteomes" id="UP000015105">
    <property type="component" value="Chromosome 2D"/>
</dbReference>
<evidence type="ECO:0000256" key="12">
    <source>
        <dbReference type="SAM" id="MobiDB-lite"/>
    </source>
</evidence>
<dbReference type="GO" id="GO:0000976">
    <property type="term" value="F:transcription cis-regulatory region binding"/>
    <property type="evidence" value="ECO:0007669"/>
    <property type="project" value="TreeGrafter"/>
</dbReference>
<evidence type="ECO:0000256" key="4">
    <source>
        <dbReference type="ARBA" id="ARBA00022723"/>
    </source>
</evidence>
<dbReference type="Pfam" id="PF04770">
    <property type="entry name" value="ZF-HD_dimer"/>
    <property type="match status" value="1"/>
</dbReference>
<organism evidence="14 15">
    <name type="scientific">Aegilops tauschii subsp. strangulata</name>
    <name type="common">Goatgrass</name>
    <dbReference type="NCBI Taxonomy" id="200361"/>
    <lineage>
        <taxon>Eukaryota</taxon>
        <taxon>Viridiplantae</taxon>
        <taxon>Streptophyta</taxon>
        <taxon>Embryophyta</taxon>
        <taxon>Tracheophyta</taxon>
        <taxon>Spermatophyta</taxon>
        <taxon>Magnoliopsida</taxon>
        <taxon>Liliopsida</taxon>
        <taxon>Poales</taxon>
        <taxon>Poaceae</taxon>
        <taxon>BOP clade</taxon>
        <taxon>Pooideae</taxon>
        <taxon>Triticodae</taxon>
        <taxon>Triticeae</taxon>
        <taxon>Triticinae</taxon>
        <taxon>Aegilops</taxon>
    </lineage>
</organism>
<evidence type="ECO:0000256" key="11">
    <source>
        <dbReference type="ARBA" id="ARBA00023242"/>
    </source>
</evidence>
<protein>
    <recommendedName>
        <fullName evidence="13">ZF-HD dimerization-type domain-containing protein</fullName>
    </recommendedName>
</protein>
<dbReference type="FunFam" id="1.10.10.60:FF:000257">
    <property type="entry name" value="Zinc-finger homeodomain protein 2"/>
    <property type="match status" value="1"/>
</dbReference>
<evidence type="ECO:0000256" key="10">
    <source>
        <dbReference type="ARBA" id="ARBA00023163"/>
    </source>
</evidence>
<evidence type="ECO:0000256" key="3">
    <source>
        <dbReference type="ARBA" id="ARBA00011416"/>
    </source>
</evidence>